<accession>A0A9W9EQE9</accession>
<dbReference type="Proteomes" id="UP001149074">
    <property type="component" value="Unassembled WGS sequence"/>
</dbReference>
<keyword evidence="2" id="KW-1133">Transmembrane helix</keyword>
<evidence type="ECO:0000313" key="3">
    <source>
        <dbReference type="EMBL" id="KAJ5086107.1"/>
    </source>
</evidence>
<reference evidence="3" key="2">
    <citation type="journal article" date="2023" name="IMA Fungus">
        <title>Comparative genomic study of the Penicillium genus elucidates a diverse pangenome and 15 lateral gene transfer events.</title>
        <authorList>
            <person name="Petersen C."/>
            <person name="Sorensen T."/>
            <person name="Nielsen M.R."/>
            <person name="Sondergaard T.E."/>
            <person name="Sorensen J.L."/>
            <person name="Fitzpatrick D.A."/>
            <person name="Frisvad J.C."/>
            <person name="Nielsen K.L."/>
        </authorList>
    </citation>
    <scope>NUCLEOTIDE SEQUENCE</scope>
    <source>
        <strain evidence="3">IBT 30761</strain>
    </source>
</reference>
<organism evidence="3 4">
    <name type="scientific">Penicillium argentinense</name>
    <dbReference type="NCBI Taxonomy" id="1131581"/>
    <lineage>
        <taxon>Eukaryota</taxon>
        <taxon>Fungi</taxon>
        <taxon>Dikarya</taxon>
        <taxon>Ascomycota</taxon>
        <taxon>Pezizomycotina</taxon>
        <taxon>Eurotiomycetes</taxon>
        <taxon>Eurotiomycetidae</taxon>
        <taxon>Eurotiales</taxon>
        <taxon>Aspergillaceae</taxon>
        <taxon>Penicillium</taxon>
    </lineage>
</organism>
<evidence type="ECO:0000256" key="2">
    <source>
        <dbReference type="SAM" id="Phobius"/>
    </source>
</evidence>
<dbReference type="GeneID" id="81362348"/>
<feature type="region of interest" description="Disordered" evidence="1">
    <location>
        <begin position="99"/>
        <end position="119"/>
    </location>
</feature>
<name>A0A9W9EQE9_9EURO</name>
<feature type="region of interest" description="Disordered" evidence="1">
    <location>
        <begin position="291"/>
        <end position="313"/>
    </location>
</feature>
<keyword evidence="2" id="KW-0472">Membrane</keyword>
<dbReference type="EMBL" id="JAPQKI010000010">
    <property type="protein sequence ID" value="KAJ5086107.1"/>
    <property type="molecule type" value="Genomic_DNA"/>
</dbReference>
<protein>
    <submittedName>
        <fullName evidence="3">Uncharacterized protein</fullName>
    </submittedName>
</protein>
<dbReference type="OrthoDB" id="4306135at2759"/>
<comment type="caution">
    <text evidence="3">The sequence shown here is derived from an EMBL/GenBank/DDBJ whole genome shotgun (WGS) entry which is preliminary data.</text>
</comment>
<sequence length="466" mass="52579">MQSMRTPLGRIDTRLAMTDSAEVDFHSPSFASVVPFDGPHYGGDGEMEEMDLGVHGRLLEVRSTLDDSETFPFRESAKQYPPLELDVEMDKYHSLDDFTEPLNPQNTPVSRSAPASRNGCESLQDACRHKNRDNLRTSSAPQIQTMYLDWRPPGSSLHLLDGDDALVTRPQTSISPIPRPKKMDEASTSHPRKEIDTVILSARCVRFTPPPDSPPRHPPRPKHLPVPSVERKQDYIASFRQKKQFEKWRSATHVKAQRTSPYRSPKKATQIPYNPMNLQPEIRFSSLSQSPFHRHDEAGSSNTPRPKSLAESHTREAGILTVDPGLTPSVAPRHQLFDLVAVSLSLHRVHNSIQFSGAGLRAMNLQLTYTIRPMSTWLQEENPRSAVCNTAVNDLILHTFFVVPSFLLRVPLSMLHAINQFAHTRPGLALLFILHLFWSLAVELIIPLLSKLGMEIILFSDHRTHH</sequence>
<dbReference type="RefSeq" id="XP_056470785.1">
    <property type="nucleotide sequence ID" value="XM_056623369.1"/>
</dbReference>
<feature type="transmembrane region" description="Helical" evidence="2">
    <location>
        <begin position="427"/>
        <end position="449"/>
    </location>
</feature>
<evidence type="ECO:0000256" key="1">
    <source>
        <dbReference type="SAM" id="MobiDB-lite"/>
    </source>
</evidence>
<feature type="compositionally biased region" description="Polar residues" evidence="1">
    <location>
        <begin position="102"/>
        <end position="119"/>
    </location>
</feature>
<keyword evidence="4" id="KW-1185">Reference proteome</keyword>
<reference evidence="3" key="1">
    <citation type="submission" date="2022-11" db="EMBL/GenBank/DDBJ databases">
        <authorList>
            <person name="Petersen C."/>
        </authorList>
    </citation>
    <scope>NUCLEOTIDE SEQUENCE</scope>
    <source>
        <strain evidence="3">IBT 30761</strain>
    </source>
</reference>
<keyword evidence="2" id="KW-0812">Transmembrane</keyword>
<feature type="region of interest" description="Disordered" evidence="1">
    <location>
        <begin position="169"/>
        <end position="191"/>
    </location>
</feature>
<gene>
    <name evidence="3" type="ORF">N7532_010878</name>
</gene>
<proteinExistence type="predicted"/>
<evidence type="ECO:0000313" key="4">
    <source>
        <dbReference type="Proteomes" id="UP001149074"/>
    </source>
</evidence>
<feature type="compositionally biased region" description="Basic and acidic residues" evidence="1">
    <location>
        <begin position="181"/>
        <end position="191"/>
    </location>
</feature>
<dbReference type="AlphaFoldDB" id="A0A9W9EQE9"/>
<feature type="region of interest" description="Disordered" evidence="1">
    <location>
        <begin position="247"/>
        <end position="273"/>
    </location>
</feature>